<comment type="caution">
    <text evidence="1">The sequence shown here is derived from an EMBL/GenBank/DDBJ whole genome shotgun (WGS) entry which is preliminary data.</text>
</comment>
<dbReference type="EMBL" id="SWJQ01000187">
    <property type="protein sequence ID" value="TRZ19361.1"/>
    <property type="molecule type" value="Genomic_DNA"/>
</dbReference>
<organism evidence="1 2">
    <name type="scientific">Zosterops borbonicus</name>
    <dbReference type="NCBI Taxonomy" id="364589"/>
    <lineage>
        <taxon>Eukaryota</taxon>
        <taxon>Metazoa</taxon>
        <taxon>Chordata</taxon>
        <taxon>Craniata</taxon>
        <taxon>Vertebrata</taxon>
        <taxon>Euteleostomi</taxon>
        <taxon>Archelosauria</taxon>
        <taxon>Archosauria</taxon>
        <taxon>Dinosauria</taxon>
        <taxon>Saurischia</taxon>
        <taxon>Theropoda</taxon>
        <taxon>Coelurosauria</taxon>
        <taxon>Aves</taxon>
        <taxon>Neognathae</taxon>
        <taxon>Neoaves</taxon>
        <taxon>Telluraves</taxon>
        <taxon>Australaves</taxon>
        <taxon>Passeriformes</taxon>
        <taxon>Sylvioidea</taxon>
        <taxon>Zosteropidae</taxon>
        <taxon>Zosterops</taxon>
    </lineage>
</organism>
<sequence length="266" mass="29286">MVTSGGPGRDLFTVQRHCFKAVAAGEKNPGSQGSFYIILLKTSLLTCCPKSPSIQPIQVFLQSPPALQQIHTCSQLGITGKFADGGLDPLIHVINENIEQSWPQHRPLGNTTGDCPQLDAAPFTTTLWVWPSSQFLTQQRGLLPNPWAASFARSVLWETVSKALLKSRQATSTAFPASRWVSWSQKETGLVRQDLPLPNPCQLGLISQLSWGCHVITPKIIWSITLPDTEVRLTGQAVDHSIIEYPGLEGTKKDHQRPTPYPTQDM</sequence>
<gene>
    <name evidence="1" type="ORF">HGM15179_007751</name>
</gene>
<accession>A0A8K1GK67</accession>
<reference evidence="1" key="1">
    <citation type="submission" date="2019-04" db="EMBL/GenBank/DDBJ databases">
        <title>Genome assembly of Zosterops borbonicus 15179.</title>
        <authorList>
            <person name="Leroy T."/>
            <person name="Anselmetti Y."/>
            <person name="Tilak M.-K."/>
            <person name="Nabholz B."/>
        </authorList>
    </citation>
    <scope>NUCLEOTIDE SEQUENCE</scope>
    <source>
        <strain evidence="1">HGM_15179</strain>
        <tissue evidence="1">Muscle</tissue>
    </source>
</reference>
<name>A0A8K1GK67_9PASS</name>
<protein>
    <submittedName>
        <fullName evidence="1">Uncharacterized protein</fullName>
    </submittedName>
</protein>
<keyword evidence="2" id="KW-1185">Reference proteome</keyword>
<evidence type="ECO:0000313" key="2">
    <source>
        <dbReference type="Proteomes" id="UP000796761"/>
    </source>
</evidence>
<evidence type="ECO:0000313" key="1">
    <source>
        <dbReference type="EMBL" id="TRZ19361.1"/>
    </source>
</evidence>
<dbReference type="Proteomes" id="UP000796761">
    <property type="component" value="Unassembled WGS sequence"/>
</dbReference>
<dbReference type="AlphaFoldDB" id="A0A8K1GK67"/>
<proteinExistence type="predicted"/>